<dbReference type="Gene3D" id="3.90.190.20">
    <property type="entry name" value="Mur ligase, C-terminal domain"/>
    <property type="match status" value="1"/>
</dbReference>
<comment type="caution">
    <text evidence="8">The sequence shown here is derived from an EMBL/GenBank/DDBJ whole genome shotgun (WGS) entry which is preliminary data.</text>
</comment>
<proteinExistence type="predicted"/>
<dbReference type="Proteomes" id="UP000315825">
    <property type="component" value="Unassembled WGS sequence"/>
</dbReference>
<keyword evidence="4 8" id="KW-0436">Ligase</keyword>
<dbReference type="GO" id="GO:0051301">
    <property type="term" value="P:cell division"/>
    <property type="evidence" value="ECO:0007669"/>
    <property type="project" value="InterPro"/>
</dbReference>
<evidence type="ECO:0000313" key="9">
    <source>
        <dbReference type="Proteomes" id="UP000315825"/>
    </source>
</evidence>
<dbReference type="GO" id="GO:0008764">
    <property type="term" value="F:UDP-N-acetylmuramoylalanine-D-glutamate ligase activity"/>
    <property type="evidence" value="ECO:0007669"/>
    <property type="project" value="InterPro"/>
</dbReference>
<sequence length="358" mass="40706">MQKILILGYGKTGKSFESYLKDKNLSFNIFDQHIASGQKSNLSAASFVSKEEAMTYEEFYVSPGINLKKFFNNHIVGDATLISDIDLFFQENQSFKIGITGTNGKSSFTHYLNQALNSVSSSIALGNFGDPLPTNILHDKKYSVIELSSFQLDKMQKNLLDLSVLINITSDHLDYHDTLENYRNAKMKIFCSGKQTIILSHLKSLQEQATEIALRLEPKLNTQKISYKNLPHRLEMISNKIFNDSKSTNIASLKYALSSLCFKGDLLMCGDPKKEKWSNLFIPLVNEIIIFGKHSEEIYSLIQNKNKICFNTMEEAINYLSFENNILFSPGNPSGDDFKNFEERGKKFCELILRENSE</sequence>
<accession>A0A520N1H6</accession>
<dbReference type="AlphaFoldDB" id="A0A520N1H6"/>
<evidence type="ECO:0000256" key="3">
    <source>
        <dbReference type="ARBA" id="ARBA00022490"/>
    </source>
</evidence>
<gene>
    <name evidence="8" type="ORF">EVA92_00880</name>
</gene>
<evidence type="ECO:0000259" key="7">
    <source>
        <dbReference type="Pfam" id="PF08245"/>
    </source>
</evidence>
<evidence type="ECO:0000256" key="6">
    <source>
        <dbReference type="ARBA" id="ARBA00022840"/>
    </source>
</evidence>
<dbReference type="PANTHER" id="PTHR43692:SF1">
    <property type="entry name" value="UDP-N-ACETYLMURAMOYLALANINE--D-GLUTAMATE LIGASE"/>
    <property type="match status" value="1"/>
</dbReference>
<evidence type="ECO:0000256" key="4">
    <source>
        <dbReference type="ARBA" id="ARBA00022598"/>
    </source>
</evidence>
<dbReference type="GO" id="GO:0008360">
    <property type="term" value="P:regulation of cell shape"/>
    <property type="evidence" value="ECO:0007669"/>
    <property type="project" value="InterPro"/>
</dbReference>
<dbReference type="SUPFAM" id="SSF53623">
    <property type="entry name" value="MurD-like peptide ligases, catalytic domain"/>
    <property type="match status" value="1"/>
</dbReference>
<protein>
    <submittedName>
        <fullName evidence="8">UDP-N-acetylmuramoylalanine--D-glutamate ligase</fullName>
    </submittedName>
</protein>
<dbReference type="InterPro" id="IPR005762">
    <property type="entry name" value="MurD"/>
</dbReference>
<dbReference type="InterPro" id="IPR036565">
    <property type="entry name" value="Mur-like_cat_sf"/>
</dbReference>
<dbReference type="Pfam" id="PF08245">
    <property type="entry name" value="Mur_ligase_M"/>
    <property type="match status" value="1"/>
</dbReference>
<keyword evidence="5" id="KW-0547">Nucleotide-binding</keyword>
<dbReference type="Gene3D" id="3.40.1190.10">
    <property type="entry name" value="Mur-like, catalytic domain"/>
    <property type="match status" value="1"/>
</dbReference>
<evidence type="ECO:0000256" key="1">
    <source>
        <dbReference type="ARBA" id="ARBA00004496"/>
    </source>
</evidence>
<comment type="pathway">
    <text evidence="2">Cell wall biogenesis; peptidoglycan biosynthesis.</text>
</comment>
<dbReference type="GO" id="GO:0005737">
    <property type="term" value="C:cytoplasm"/>
    <property type="evidence" value="ECO:0007669"/>
    <property type="project" value="UniProtKB-SubCell"/>
</dbReference>
<dbReference type="PANTHER" id="PTHR43692">
    <property type="entry name" value="UDP-N-ACETYLMURAMOYLALANINE--D-GLUTAMATE LIGASE"/>
    <property type="match status" value="1"/>
</dbReference>
<dbReference type="SUPFAM" id="SSF53244">
    <property type="entry name" value="MurD-like peptide ligases, peptide-binding domain"/>
    <property type="match status" value="1"/>
</dbReference>
<dbReference type="GO" id="GO:0005524">
    <property type="term" value="F:ATP binding"/>
    <property type="evidence" value="ECO:0007669"/>
    <property type="project" value="UniProtKB-KW"/>
</dbReference>
<dbReference type="InterPro" id="IPR036615">
    <property type="entry name" value="Mur_ligase_C_dom_sf"/>
</dbReference>
<dbReference type="InterPro" id="IPR013221">
    <property type="entry name" value="Mur_ligase_cen"/>
</dbReference>
<reference evidence="8 9" key="1">
    <citation type="submission" date="2019-02" db="EMBL/GenBank/DDBJ databases">
        <title>Prokaryotic population dynamics and viral predation in marine succession experiment using metagenomics: the confinement effect.</title>
        <authorList>
            <person name="Haro-Moreno J.M."/>
            <person name="Rodriguez-Valera F."/>
            <person name="Lopez-Perez M."/>
        </authorList>
    </citation>
    <scope>NUCLEOTIDE SEQUENCE [LARGE SCALE GENOMIC DNA]</scope>
    <source>
        <strain evidence="8">MED-G159</strain>
    </source>
</reference>
<dbReference type="EMBL" id="SHBE01000001">
    <property type="protein sequence ID" value="RZO27330.1"/>
    <property type="molecule type" value="Genomic_DNA"/>
</dbReference>
<name>A0A520N1H6_9GAMM</name>
<keyword evidence="3" id="KW-0963">Cytoplasm</keyword>
<feature type="domain" description="Mur ligase central" evidence="7">
    <location>
        <begin position="99"/>
        <end position="200"/>
    </location>
</feature>
<evidence type="ECO:0000313" key="8">
    <source>
        <dbReference type="EMBL" id="RZO27330.1"/>
    </source>
</evidence>
<evidence type="ECO:0000256" key="5">
    <source>
        <dbReference type="ARBA" id="ARBA00022741"/>
    </source>
</evidence>
<comment type="subcellular location">
    <subcellularLocation>
        <location evidence="1">Cytoplasm</location>
    </subcellularLocation>
</comment>
<evidence type="ECO:0000256" key="2">
    <source>
        <dbReference type="ARBA" id="ARBA00004752"/>
    </source>
</evidence>
<organism evidence="8 9">
    <name type="scientific">SAR86 cluster bacterium</name>
    <dbReference type="NCBI Taxonomy" id="2030880"/>
    <lineage>
        <taxon>Bacteria</taxon>
        <taxon>Pseudomonadati</taxon>
        <taxon>Pseudomonadota</taxon>
        <taxon>Gammaproteobacteria</taxon>
        <taxon>SAR86 cluster</taxon>
    </lineage>
</organism>
<keyword evidence="6" id="KW-0067">ATP-binding</keyword>